<name>A0ABX3GUT3_9BACL</name>
<gene>
    <name evidence="1" type="ORF">BSO21_09650</name>
</gene>
<comment type="caution">
    <text evidence="1">The sequence shown here is derived from an EMBL/GenBank/DDBJ whole genome shotgun (WGS) entry which is preliminary data.</text>
</comment>
<evidence type="ECO:0000313" key="1">
    <source>
        <dbReference type="EMBL" id="OMD35135.1"/>
    </source>
</evidence>
<accession>A0ABX3GUT3</accession>
<dbReference type="RefSeq" id="WP_076218509.1">
    <property type="nucleotide sequence ID" value="NZ_MPVP01000042.1"/>
</dbReference>
<proteinExistence type="predicted"/>
<evidence type="ECO:0000313" key="2">
    <source>
        <dbReference type="Proteomes" id="UP000187158"/>
    </source>
</evidence>
<evidence type="ECO:0008006" key="3">
    <source>
        <dbReference type="Google" id="ProtNLM"/>
    </source>
</evidence>
<reference evidence="1 2" key="1">
    <citation type="submission" date="2016-11" db="EMBL/GenBank/DDBJ databases">
        <title>Paenibacillus species isolates.</title>
        <authorList>
            <person name="Beno S.M."/>
        </authorList>
    </citation>
    <scope>NUCLEOTIDE SEQUENCE [LARGE SCALE GENOMIC DNA]</scope>
    <source>
        <strain evidence="1 2">FSL H7-0433</strain>
    </source>
</reference>
<protein>
    <recommendedName>
        <fullName evidence="3">Cthe-2314-like HEPN domain-containing protein</fullName>
    </recommendedName>
</protein>
<sequence>MNKIEENYKLLVSYIKHKWNSISTELDSILDVMPDEFEIDIKSRTVLNTYFKPETETELKEFEGYFSSFGELLNRTLMEDYSNTYSFIESSTQLIIKEMNKELEYKRYKKLNQKFSNKSEFYKMIKFIDGNIYKFNESDHITIRLIEKYIRKIRNDGVHKPYESIGNEIKNAILIDNNNVDQRLRAVHSLFVDNINSLYGVVEDYKSILLKIVPDKG</sequence>
<dbReference type="EMBL" id="MPVP01000042">
    <property type="protein sequence ID" value="OMD35135.1"/>
    <property type="molecule type" value="Genomic_DNA"/>
</dbReference>
<organism evidence="1 2">
    <name type="scientific">Paenibacillus odorifer</name>
    <dbReference type="NCBI Taxonomy" id="189426"/>
    <lineage>
        <taxon>Bacteria</taxon>
        <taxon>Bacillati</taxon>
        <taxon>Bacillota</taxon>
        <taxon>Bacilli</taxon>
        <taxon>Bacillales</taxon>
        <taxon>Paenibacillaceae</taxon>
        <taxon>Paenibacillus</taxon>
    </lineage>
</organism>
<keyword evidence="2" id="KW-1185">Reference proteome</keyword>
<dbReference type="Proteomes" id="UP000187158">
    <property type="component" value="Unassembled WGS sequence"/>
</dbReference>